<dbReference type="Proteomes" id="UP001286313">
    <property type="component" value="Unassembled WGS sequence"/>
</dbReference>
<dbReference type="AlphaFoldDB" id="A0AAE1K1M4"/>
<name>A0AAE1K1M4_PETCI</name>
<keyword evidence="2" id="KW-1185">Reference proteome</keyword>
<evidence type="ECO:0000313" key="2">
    <source>
        <dbReference type="Proteomes" id="UP001286313"/>
    </source>
</evidence>
<organism evidence="1 2">
    <name type="scientific">Petrolisthes cinctipes</name>
    <name type="common">Flat porcelain crab</name>
    <dbReference type="NCBI Taxonomy" id="88211"/>
    <lineage>
        <taxon>Eukaryota</taxon>
        <taxon>Metazoa</taxon>
        <taxon>Ecdysozoa</taxon>
        <taxon>Arthropoda</taxon>
        <taxon>Crustacea</taxon>
        <taxon>Multicrustacea</taxon>
        <taxon>Malacostraca</taxon>
        <taxon>Eumalacostraca</taxon>
        <taxon>Eucarida</taxon>
        <taxon>Decapoda</taxon>
        <taxon>Pleocyemata</taxon>
        <taxon>Anomura</taxon>
        <taxon>Galatheoidea</taxon>
        <taxon>Porcellanidae</taxon>
        <taxon>Petrolisthes</taxon>
    </lineage>
</organism>
<dbReference type="EMBL" id="JAWQEG010004420">
    <property type="protein sequence ID" value="KAK3861729.1"/>
    <property type="molecule type" value="Genomic_DNA"/>
</dbReference>
<protein>
    <submittedName>
        <fullName evidence="1">Uncharacterized protein</fullName>
    </submittedName>
</protein>
<reference evidence="1" key="1">
    <citation type="submission" date="2023-10" db="EMBL/GenBank/DDBJ databases">
        <title>Genome assemblies of two species of porcelain crab, Petrolisthes cinctipes and Petrolisthes manimaculis (Anomura: Porcellanidae).</title>
        <authorList>
            <person name="Angst P."/>
        </authorList>
    </citation>
    <scope>NUCLEOTIDE SEQUENCE</scope>
    <source>
        <strain evidence="1">PB745_01</strain>
        <tissue evidence="1">Gill</tissue>
    </source>
</reference>
<gene>
    <name evidence="1" type="ORF">Pcinc_032345</name>
</gene>
<proteinExistence type="predicted"/>
<comment type="caution">
    <text evidence="1">The sequence shown here is derived from an EMBL/GenBank/DDBJ whole genome shotgun (WGS) entry which is preliminary data.</text>
</comment>
<sequence>MYPLPLYCPTTIHAPSPSFPLPLFPIPLLPPPLTPPPPSMPLPLHSLYPSSPLLYCPPTPPSPPSSHPFPQVTSPLVKGSWKVSPNPDFTLNLIHHYLT</sequence>
<accession>A0AAE1K1M4</accession>
<evidence type="ECO:0000313" key="1">
    <source>
        <dbReference type="EMBL" id="KAK3861729.1"/>
    </source>
</evidence>